<keyword evidence="3 6" id="KW-1133">Transmembrane helix</keyword>
<accession>A0A075JFV0</accession>
<dbReference type="InterPro" id="IPR019109">
    <property type="entry name" value="MamF_MmsF"/>
</dbReference>
<protein>
    <recommendedName>
        <fullName evidence="9">DUF4870 domain-containing protein</fullName>
    </recommendedName>
</protein>
<dbReference type="EMBL" id="CP008889">
    <property type="protein sequence ID" value="AIF41091.1"/>
    <property type="molecule type" value="Genomic_DNA"/>
</dbReference>
<reference evidence="7 8" key="1">
    <citation type="submission" date="2014-07" db="EMBL/GenBank/DDBJ databases">
        <title>Genome Sequencing of Dermacoccus nishinomiyaensis.</title>
        <authorList>
            <person name="Hong K.W."/>
            <person name="Chan K.G."/>
        </authorList>
    </citation>
    <scope>NUCLEOTIDE SEQUENCE [LARGE SCALE GENOMIC DNA]</scope>
    <source>
        <strain evidence="7 8">M25</strain>
    </source>
</reference>
<dbReference type="eggNOG" id="COG3296">
    <property type="taxonomic scope" value="Bacteria"/>
</dbReference>
<dbReference type="Proteomes" id="UP000027986">
    <property type="component" value="Chromosome"/>
</dbReference>
<dbReference type="HOGENOM" id="CLU_104196_1_0_11"/>
<dbReference type="Pfam" id="PF09685">
    <property type="entry name" value="MamF_MmsF"/>
    <property type="match status" value="1"/>
</dbReference>
<evidence type="ECO:0000256" key="1">
    <source>
        <dbReference type="ARBA" id="ARBA00004141"/>
    </source>
</evidence>
<comment type="subcellular location">
    <subcellularLocation>
        <location evidence="1">Membrane</location>
        <topology evidence="1">Multi-pass membrane protein</topology>
    </subcellularLocation>
</comment>
<sequence>MSNPQQYPYPDERTQGQGAGRRASPAYGAEPPVTGQGHLSDDERAASIVAHLSAPAAAILSAGWVSFLGPLIVWFIYKNRSVAVRRAAAGAFNFNVAFSILYIVGWILVFTVIGLPVALVLWLVIFVVAAWCHIKGALRSARGESYDYPFQIRILS</sequence>
<evidence type="ECO:0000256" key="6">
    <source>
        <dbReference type="SAM" id="Phobius"/>
    </source>
</evidence>
<dbReference type="AlphaFoldDB" id="A0A075JFV0"/>
<proteinExistence type="predicted"/>
<gene>
    <name evidence="7" type="ORF">HX89_09180</name>
</gene>
<evidence type="ECO:0000256" key="2">
    <source>
        <dbReference type="ARBA" id="ARBA00022692"/>
    </source>
</evidence>
<feature type="region of interest" description="Disordered" evidence="5">
    <location>
        <begin position="1"/>
        <end position="38"/>
    </location>
</feature>
<evidence type="ECO:0000313" key="7">
    <source>
        <dbReference type="EMBL" id="AIF41091.1"/>
    </source>
</evidence>
<evidence type="ECO:0000256" key="4">
    <source>
        <dbReference type="ARBA" id="ARBA00023136"/>
    </source>
</evidence>
<keyword evidence="2 6" id="KW-0812">Transmembrane</keyword>
<name>A0A075JFV0_9MICO</name>
<evidence type="ECO:0000256" key="3">
    <source>
        <dbReference type="ARBA" id="ARBA00022989"/>
    </source>
</evidence>
<keyword evidence="8" id="KW-1185">Reference proteome</keyword>
<evidence type="ECO:0008006" key="9">
    <source>
        <dbReference type="Google" id="ProtNLM"/>
    </source>
</evidence>
<keyword evidence="4 6" id="KW-0472">Membrane</keyword>
<dbReference type="OrthoDB" id="9808930at2"/>
<dbReference type="KEGG" id="dni:HX89_09180"/>
<feature type="transmembrane region" description="Helical" evidence="6">
    <location>
        <begin position="115"/>
        <end position="134"/>
    </location>
</feature>
<feature type="transmembrane region" description="Helical" evidence="6">
    <location>
        <begin position="56"/>
        <end position="77"/>
    </location>
</feature>
<dbReference type="RefSeq" id="WP_038568679.1">
    <property type="nucleotide sequence ID" value="NZ_CP008889.1"/>
</dbReference>
<evidence type="ECO:0000256" key="5">
    <source>
        <dbReference type="SAM" id="MobiDB-lite"/>
    </source>
</evidence>
<organism evidence="7 8">
    <name type="scientific">Dermacoccus nishinomiyaensis</name>
    <dbReference type="NCBI Taxonomy" id="1274"/>
    <lineage>
        <taxon>Bacteria</taxon>
        <taxon>Bacillati</taxon>
        <taxon>Actinomycetota</taxon>
        <taxon>Actinomycetes</taxon>
        <taxon>Micrococcales</taxon>
        <taxon>Dermacoccaceae</taxon>
        <taxon>Dermacoccus</taxon>
    </lineage>
</organism>
<feature type="transmembrane region" description="Helical" evidence="6">
    <location>
        <begin position="89"/>
        <end position="109"/>
    </location>
</feature>
<dbReference type="GeneID" id="41841311"/>
<evidence type="ECO:0000313" key="8">
    <source>
        <dbReference type="Proteomes" id="UP000027986"/>
    </source>
</evidence>